<evidence type="ECO:0000313" key="2">
    <source>
        <dbReference type="EMBL" id="KAH9001336.1"/>
    </source>
</evidence>
<evidence type="ECO:0000313" key="3">
    <source>
        <dbReference type="Proteomes" id="UP001201163"/>
    </source>
</evidence>
<name>A0AAD4LVA0_9AGAM</name>
<dbReference type="Proteomes" id="UP001201163">
    <property type="component" value="Unassembled WGS sequence"/>
</dbReference>
<dbReference type="EMBL" id="JAKELL010000001">
    <property type="protein sequence ID" value="KAH9001336.1"/>
    <property type="molecule type" value="Genomic_DNA"/>
</dbReference>
<organism evidence="2 3">
    <name type="scientific">Lactarius akahatsu</name>
    <dbReference type="NCBI Taxonomy" id="416441"/>
    <lineage>
        <taxon>Eukaryota</taxon>
        <taxon>Fungi</taxon>
        <taxon>Dikarya</taxon>
        <taxon>Basidiomycota</taxon>
        <taxon>Agaricomycotina</taxon>
        <taxon>Agaricomycetes</taxon>
        <taxon>Russulales</taxon>
        <taxon>Russulaceae</taxon>
        <taxon>Lactarius</taxon>
    </lineage>
</organism>
<keyword evidence="3" id="KW-1185">Reference proteome</keyword>
<feature type="compositionally biased region" description="Low complexity" evidence="1">
    <location>
        <begin position="165"/>
        <end position="175"/>
    </location>
</feature>
<gene>
    <name evidence="2" type="ORF">EDB92DRAFT_1826074</name>
</gene>
<feature type="region of interest" description="Disordered" evidence="1">
    <location>
        <begin position="61"/>
        <end position="87"/>
    </location>
</feature>
<comment type="caution">
    <text evidence="2">The sequence shown here is derived from an EMBL/GenBank/DDBJ whole genome shotgun (WGS) entry which is preliminary data.</text>
</comment>
<sequence>MPPTPIIAPQPRRLLPQPTIIDPSVPVLPINLDDPFICHTPAPKNAQLPRLMSPIRIHRTKRSLTSQSPTPCSSIKRQVGCPPRTPRRRRYNIRSEAIIAPRVINFDSLPWISALDDPVLTAGNPWDSDLSQLASAESMLASSLGPVRRRKSITLSRDRTEPIVPLVLSPPSATSTPPPRFPSPSRVQFVGLMPAMTPRPAPMH</sequence>
<dbReference type="AlphaFoldDB" id="A0AAD4LVA0"/>
<reference evidence="2" key="1">
    <citation type="submission" date="2022-01" db="EMBL/GenBank/DDBJ databases">
        <title>Comparative genomics reveals a dynamic genome evolution in the ectomycorrhizal milk-cap (Lactarius) mushrooms.</title>
        <authorList>
            <consortium name="DOE Joint Genome Institute"/>
            <person name="Lebreton A."/>
            <person name="Tang N."/>
            <person name="Kuo A."/>
            <person name="LaButti K."/>
            <person name="Drula E."/>
            <person name="Barry K."/>
            <person name="Clum A."/>
            <person name="Lipzen A."/>
            <person name="Mousain D."/>
            <person name="Ng V."/>
            <person name="Wang R."/>
            <person name="Wang X."/>
            <person name="Dai Y."/>
            <person name="Henrissat B."/>
            <person name="Grigoriev I.V."/>
            <person name="Guerin-Laguette A."/>
            <person name="Yu F."/>
            <person name="Martin F.M."/>
        </authorList>
    </citation>
    <scope>NUCLEOTIDE SEQUENCE</scope>
    <source>
        <strain evidence="2">QP</strain>
    </source>
</reference>
<accession>A0AAD4LVA0</accession>
<proteinExistence type="predicted"/>
<protein>
    <submittedName>
        <fullName evidence="2">Uncharacterized protein</fullName>
    </submittedName>
</protein>
<feature type="region of interest" description="Disordered" evidence="1">
    <location>
        <begin position="165"/>
        <end position="185"/>
    </location>
</feature>
<feature type="compositionally biased region" description="Polar residues" evidence="1">
    <location>
        <begin position="63"/>
        <end position="76"/>
    </location>
</feature>
<evidence type="ECO:0000256" key="1">
    <source>
        <dbReference type="SAM" id="MobiDB-lite"/>
    </source>
</evidence>